<evidence type="ECO:0000313" key="3">
    <source>
        <dbReference type="EMBL" id="AGA29657.1"/>
    </source>
</evidence>
<accession>L0DK75</accession>
<keyword evidence="2" id="KW-0812">Transmembrane</keyword>
<dbReference type="OrthoDB" id="267288at2"/>
<dbReference type="eggNOG" id="COG0457">
    <property type="taxonomic scope" value="Bacteria"/>
</dbReference>
<dbReference type="RefSeq" id="WP_015248757.1">
    <property type="nucleotide sequence ID" value="NC_019892.1"/>
</dbReference>
<gene>
    <name evidence="3" type="ordered locus">Sinac_5516</name>
</gene>
<proteinExistence type="predicted"/>
<dbReference type="InterPro" id="IPR025738">
    <property type="entry name" value="BatD"/>
</dbReference>
<feature type="transmembrane region" description="Helical" evidence="2">
    <location>
        <begin position="301"/>
        <end position="322"/>
    </location>
</feature>
<dbReference type="EMBL" id="CP003364">
    <property type="protein sequence ID" value="AGA29657.1"/>
    <property type="molecule type" value="Genomic_DNA"/>
</dbReference>
<dbReference type="PANTHER" id="PTHR40940:SF2">
    <property type="entry name" value="BATD"/>
    <property type="match status" value="1"/>
</dbReference>
<sequence>MIVAKNPKELVLVLWSRLCQTPLVVRLFVLTAMLCGTARGEPSKPLRVRAQLSPSPYYVKQSIILQVSVIAEGERPTVIPPKIGDADLIPIGTDLKQVSASGIGSLVFESNRFIVRYRVVPRRAGVLKIPPISARLGDRSGASEPLSIPIENVPQLGRPESFLGGVGSFEVTAEASASSVRVGEVLDFRIRVTGTAAIGMPQAPEIRRHPQLSPGLRIEPEPVEAVAEPPSRVFRYRLRPTRSGQFVIPPVAIAAFDPTLRRYITKASPSVAVRVVDVGRFDPSRLDYRSVPLPVSPWQRALVVGVIGGLLLVASVGTWLGLRRLNRLRRSRLAAQHLMSRLLRDLDTSLTAAETARRLTEGLGEYLFLTHSRPRGVLTPEEARHGIALATRNDELSAQAERLIARCDQAQYAIEGPSSEALLEEAKSLFDALGRVRGEAERRRGTDEVGRVFEKPREAAETANP</sequence>
<feature type="region of interest" description="Disordered" evidence="1">
    <location>
        <begin position="440"/>
        <end position="465"/>
    </location>
</feature>
<dbReference type="STRING" id="886293.Sinac_5516"/>
<dbReference type="HOGENOM" id="CLU_587797_0_0_0"/>
<dbReference type="PANTHER" id="PTHR40940">
    <property type="entry name" value="PROTEIN BATD-RELATED"/>
    <property type="match status" value="1"/>
</dbReference>
<evidence type="ECO:0000256" key="2">
    <source>
        <dbReference type="SAM" id="Phobius"/>
    </source>
</evidence>
<dbReference type="AlphaFoldDB" id="L0DK75"/>
<evidence type="ECO:0000313" key="4">
    <source>
        <dbReference type="Proteomes" id="UP000010798"/>
    </source>
</evidence>
<evidence type="ECO:0000256" key="1">
    <source>
        <dbReference type="SAM" id="MobiDB-lite"/>
    </source>
</evidence>
<protein>
    <recommendedName>
        <fullName evidence="5">Oxygen tolerance</fullName>
    </recommendedName>
</protein>
<keyword evidence="4" id="KW-1185">Reference proteome</keyword>
<evidence type="ECO:0008006" key="5">
    <source>
        <dbReference type="Google" id="ProtNLM"/>
    </source>
</evidence>
<keyword evidence="2" id="KW-0472">Membrane</keyword>
<reference evidence="3 4" key="1">
    <citation type="submission" date="2012-02" db="EMBL/GenBank/DDBJ databases">
        <title>Complete sequence of chromosome of Singulisphaera acidiphila DSM 18658.</title>
        <authorList>
            <consortium name="US DOE Joint Genome Institute (JGI-PGF)"/>
            <person name="Lucas S."/>
            <person name="Copeland A."/>
            <person name="Lapidus A."/>
            <person name="Glavina del Rio T."/>
            <person name="Dalin E."/>
            <person name="Tice H."/>
            <person name="Bruce D."/>
            <person name="Goodwin L."/>
            <person name="Pitluck S."/>
            <person name="Peters L."/>
            <person name="Ovchinnikova G."/>
            <person name="Chertkov O."/>
            <person name="Kyrpides N."/>
            <person name="Mavromatis K."/>
            <person name="Ivanova N."/>
            <person name="Brettin T."/>
            <person name="Detter J.C."/>
            <person name="Han C."/>
            <person name="Larimer F."/>
            <person name="Land M."/>
            <person name="Hauser L."/>
            <person name="Markowitz V."/>
            <person name="Cheng J.-F."/>
            <person name="Hugenholtz P."/>
            <person name="Woyke T."/>
            <person name="Wu D."/>
            <person name="Tindall B."/>
            <person name="Pomrenke H."/>
            <person name="Brambilla E."/>
            <person name="Klenk H.-P."/>
            <person name="Eisen J.A."/>
        </authorList>
    </citation>
    <scope>NUCLEOTIDE SEQUENCE [LARGE SCALE GENOMIC DNA]</scope>
    <source>
        <strain evidence="4">ATCC BAA-1392 / DSM 18658 / VKM B-2454 / MOB10</strain>
    </source>
</reference>
<dbReference type="Proteomes" id="UP000010798">
    <property type="component" value="Chromosome"/>
</dbReference>
<keyword evidence="2" id="KW-1133">Transmembrane helix</keyword>
<dbReference type="KEGG" id="saci:Sinac_5516"/>
<organism evidence="3 4">
    <name type="scientific">Singulisphaera acidiphila (strain ATCC BAA-1392 / DSM 18658 / VKM B-2454 / MOB10)</name>
    <dbReference type="NCBI Taxonomy" id="886293"/>
    <lineage>
        <taxon>Bacteria</taxon>
        <taxon>Pseudomonadati</taxon>
        <taxon>Planctomycetota</taxon>
        <taxon>Planctomycetia</taxon>
        <taxon>Isosphaerales</taxon>
        <taxon>Isosphaeraceae</taxon>
        <taxon>Singulisphaera</taxon>
    </lineage>
</organism>
<name>L0DK75_SINAD</name>